<comment type="caution">
    <text evidence="3">The sequence shown here is derived from an EMBL/GenBank/DDBJ whole genome shotgun (WGS) entry which is preliminary data.</text>
</comment>
<evidence type="ECO:0000313" key="3">
    <source>
        <dbReference type="EMBL" id="KAG2205504.1"/>
    </source>
</evidence>
<proteinExistence type="predicted"/>
<dbReference type="PANTHER" id="PTHR35895:SF3">
    <property type="entry name" value="PRE-RRNA PROCESSING PROTEIN"/>
    <property type="match status" value="1"/>
</dbReference>
<name>A0A8H7R6W1_9FUNG</name>
<organism evidence="3 4">
    <name type="scientific">Mucor saturninus</name>
    <dbReference type="NCBI Taxonomy" id="64648"/>
    <lineage>
        <taxon>Eukaryota</taxon>
        <taxon>Fungi</taxon>
        <taxon>Fungi incertae sedis</taxon>
        <taxon>Mucoromycota</taxon>
        <taxon>Mucoromycotina</taxon>
        <taxon>Mucoromycetes</taxon>
        <taxon>Mucorales</taxon>
        <taxon>Mucorineae</taxon>
        <taxon>Mucoraceae</taxon>
        <taxon>Mucor</taxon>
    </lineage>
</organism>
<keyword evidence="2" id="KW-0812">Transmembrane</keyword>
<dbReference type="EMBL" id="JAEPRD010000036">
    <property type="protein sequence ID" value="KAG2205504.1"/>
    <property type="molecule type" value="Genomic_DNA"/>
</dbReference>
<keyword evidence="2" id="KW-1133">Transmembrane helix</keyword>
<feature type="transmembrane region" description="Helical" evidence="2">
    <location>
        <begin position="59"/>
        <end position="79"/>
    </location>
</feature>
<dbReference type="PANTHER" id="PTHR35895">
    <property type="entry name" value="CHROMOSOME 16, WHOLE GENOME SHOTGUN SEQUENCE"/>
    <property type="match status" value="1"/>
</dbReference>
<keyword evidence="4" id="KW-1185">Reference proteome</keyword>
<sequence length="852" mass="93248">MESRKGKGKYPANQHSEESPLIIPPSFANLSQPYGATPPESPPAVVNDTRRSQRKTCTYIAISITTCSVIILFFLLWFAPTFAERSVKDGVGFSFQKASILNVTDDNVITMHVVGKIELEPSLFNLQQKFNRLFGTIGTDESALQVYYQKPSVNTAASIPSMGKIDLPALDLNGGSSVTAFDFITAFMIDDTDALMEFCRDAVIAETIMWRVSGPLTVNLGWLPWSSNVELDKTIALEGMNGLQKTDMQSMIFSEEHPLGGIGLSATVGIFNPSSVLSLTLGDMDFGIYLPSTDKDGKDAQIAIVQANDADLQGHRMNYFNVTGRTLPITDEAQALMETFITSYIHGNTTLVHVRGSAMGPEDEPRKKHVSTTPRWLRKALEKVVISVPFPGATETDLIQSLALSNIKIDFSNTGSPLISGDAIALLKKPQEMQFHMDVTEIDPLVYLYLNLDSPSPFASVHSSKPCPASSIDGDGIDLPLGSMKVTSRLSRAPFKVMPGGQKDFEEFMNRVFKQKKGKVYIRGTSAAKVESAFGNLNIRDLEFNGVIETQGLQGLKYPPPKVTSMNIVRGHQDALHVKTELKIYSPSDVNINLGELNMMLLFDGHLIGNTTIPKLSLAPGVDNDLTVSAWLYGDNEHVTDFVGQYISNGIGASNITLTISGNHPNASPSKFLNSFLQLLTFDVEPPVFAEAPLLADCQMNILSSTVIMSLRNPFEGVEMSINKLNASATYEIYEIGRMEANFEDLGEGWKGPLVLPPPDCEKGEKCVGKVVDSEKVHIQTKKLGYEAIKKALGGSIEVSVDSEVSVMIDKYALKDLQYRQNNITARVSYRGSVMDQDPLRADNMLALINLV</sequence>
<evidence type="ECO:0000313" key="4">
    <source>
        <dbReference type="Proteomes" id="UP000603453"/>
    </source>
</evidence>
<dbReference type="GO" id="GO:0000329">
    <property type="term" value="C:fungal-type vacuole membrane"/>
    <property type="evidence" value="ECO:0007669"/>
    <property type="project" value="InterPro"/>
</dbReference>
<dbReference type="OrthoDB" id="10039566at2759"/>
<evidence type="ECO:0000256" key="1">
    <source>
        <dbReference type="SAM" id="MobiDB-lite"/>
    </source>
</evidence>
<keyword evidence="2" id="KW-0472">Membrane</keyword>
<accession>A0A8H7R6W1</accession>
<protein>
    <submittedName>
        <fullName evidence="3">Uncharacterized protein</fullName>
    </submittedName>
</protein>
<dbReference type="Proteomes" id="UP000603453">
    <property type="component" value="Unassembled WGS sequence"/>
</dbReference>
<dbReference type="Pfam" id="PF12505">
    <property type="entry name" value="DUF3712"/>
    <property type="match status" value="2"/>
</dbReference>
<feature type="region of interest" description="Disordered" evidence="1">
    <location>
        <begin position="1"/>
        <end position="48"/>
    </location>
</feature>
<dbReference type="InterPro" id="IPR046368">
    <property type="entry name" value="Tag1"/>
</dbReference>
<reference evidence="3" key="1">
    <citation type="submission" date="2020-12" db="EMBL/GenBank/DDBJ databases">
        <title>Metabolic potential, ecology and presence of endohyphal bacteria is reflected in genomic diversity of Mucoromycotina.</title>
        <authorList>
            <person name="Muszewska A."/>
            <person name="Okrasinska A."/>
            <person name="Steczkiewicz K."/>
            <person name="Drgas O."/>
            <person name="Orlowska M."/>
            <person name="Perlinska-Lenart U."/>
            <person name="Aleksandrzak-Piekarczyk T."/>
            <person name="Szatraj K."/>
            <person name="Zielenkiewicz U."/>
            <person name="Pilsyk S."/>
            <person name="Malc E."/>
            <person name="Mieczkowski P."/>
            <person name="Kruszewska J.S."/>
            <person name="Biernat P."/>
            <person name="Pawlowska J."/>
        </authorList>
    </citation>
    <scope>NUCLEOTIDE SEQUENCE</scope>
    <source>
        <strain evidence="3">WA0000017839</strain>
    </source>
</reference>
<gene>
    <name evidence="3" type="ORF">INT47_005878</name>
</gene>
<evidence type="ECO:0000256" key="2">
    <source>
        <dbReference type="SAM" id="Phobius"/>
    </source>
</evidence>
<dbReference type="AlphaFoldDB" id="A0A8H7R6W1"/>
<dbReference type="InterPro" id="IPR022185">
    <property type="entry name" value="DUF3712"/>
</dbReference>